<organism evidence="1 2">
    <name type="scientific">Pyronema omphalodes (strain CBS 100304)</name>
    <name type="common">Pyronema confluens</name>
    <dbReference type="NCBI Taxonomy" id="1076935"/>
    <lineage>
        <taxon>Eukaryota</taxon>
        <taxon>Fungi</taxon>
        <taxon>Dikarya</taxon>
        <taxon>Ascomycota</taxon>
        <taxon>Pezizomycotina</taxon>
        <taxon>Pezizomycetes</taxon>
        <taxon>Pezizales</taxon>
        <taxon>Pyronemataceae</taxon>
        <taxon>Pyronema</taxon>
    </lineage>
</organism>
<dbReference type="EMBL" id="HF935629">
    <property type="protein sequence ID" value="CCX31682.1"/>
    <property type="molecule type" value="Genomic_DNA"/>
</dbReference>
<protein>
    <submittedName>
        <fullName evidence="1">Uncharacterized protein</fullName>
    </submittedName>
</protein>
<gene>
    <name evidence="1" type="ORF">PCON_11205</name>
</gene>
<accession>U4LJE7</accession>
<reference evidence="1 2" key="1">
    <citation type="journal article" date="2013" name="PLoS Genet.">
        <title>The genome and development-dependent transcriptomes of Pyronema confluens: a window into fungal evolution.</title>
        <authorList>
            <person name="Traeger S."/>
            <person name="Altegoer F."/>
            <person name="Freitag M."/>
            <person name="Gabaldon T."/>
            <person name="Kempken F."/>
            <person name="Kumar A."/>
            <person name="Marcet-Houben M."/>
            <person name="Poggeler S."/>
            <person name="Stajich J.E."/>
            <person name="Nowrousian M."/>
        </authorList>
    </citation>
    <scope>NUCLEOTIDE SEQUENCE [LARGE SCALE GENOMIC DNA]</scope>
    <source>
        <strain evidence="2">CBS 100304</strain>
        <tissue evidence="1">Vegetative mycelium</tissue>
    </source>
</reference>
<dbReference type="AlphaFoldDB" id="U4LJE7"/>
<evidence type="ECO:0000313" key="2">
    <source>
        <dbReference type="Proteomes" id="UP000018144"/>
    </source>
</evidence>
<evidence type="ECO:0000313" key="1">
    <source>
        <dbReference type="EMBL" id="CCX31682.1"/>
    </source>
</evidence>
<dbReference type="Proteomes" id="UP000018144">
    <property type="component" value="Unassembled WGS sequence"/>
</dbReference>
<name>U4LJE7_PYROM</name>
<keyword evidence="2" id="KW-1185">Reference proteome</keyword>
<sequence length="167" mass="18568">MQGIQNSTYVPYHQHYMYPAFGPPTASPPQFGPAAGQHMQYFAAQNGTAPPVTAQNADTNDYHGWQSFPPPAPTTATVTIPSHQAQLTPRPVRAAYPPIQQLVPVVNRGQQHPSIPSLGQQVLGQYRFIRVEGKLHFLRPPQEPPRLLQAPLQTPQAHQTLPYFRTH</sequence>
<proteinExistence type="predicted"/>